<feature type="domain" description="DUF374" evidence="1">
    <location>
        <begin position="126"/>
        <end position="198"/>
    </location>
</feature>
<proteinExistence type="predicted"/>
<evidence type="ECO:0000313" key="2">
    <source>
        <dbReference type="EMBL" id="MBL6761700.1"/>
    </source>
</evidence>
<dbReference type="AlphaFoldDB" id="A0A937L6N7"/>
<dbReference type="InterPro" id="IPR007172">
    <property type="entry name" value="DUF374"/>
</dbReference>
<comment type="caution">
    <text evidence="2">The sequence shown here is derived from an EMBL/GenBank/DDBJ whole genome shotgun (WGS) entry which is preliminary data.</text>
</comment>
<dbReference type="Pfam" id="PF04028">
    <property type="entry name" value="DUF374"/>
    <property type="match status" value="1"/>
</dbReference>
<sequence>MVRHRAQRAQKAAKNAAQKVADKARNIDLKKVDLPRFDWERGRFVRRDAEQVVGHSFHAQDVAWPSRLVGWLVNRYIRLCEMTSQVTVAGDGPFIKLQAARRPVIVLVWHGRNFQAIPMGRLLISPITVLTSRSRDGAVIANIIRPFGFQAIQGSGTGKAAGKKTNPKKRGAQAFRGMLRHLKNGEMVLATADVPPGPVFEVGPGMVKLAAKSGAAIIGVGASYSPELPLPGTWDKSRLPLPFANRSLAFSRPIYIEAGDDAHIEAECARVTEILKATQAEAEQMLGK</sequence>
<gene>
    <name evidence="2" type="ORF">ISQ19_03275</name>
</gene>
<dbReference type="EMBL" id="JADHOK010000029">
    <property type="protein sequence ID" value="MBL6761700.1"/>
    <property type="molecule type" value="Genomic_DNA"/>
</dbReference>
<protein>
    <submittedName>
        <fullName evidence="2">DUF374 domain-containing protein</fullName>
    </submittedName>
</protein>
<evidence type="ECO:0000259" key="1">
    <source>
        <dbReference type="Pfam" id="PF04028"/>
    </source>
</evidence>
<evidence type="ECO:0000313" key="3">
    <source>
        <dbReference type="Proteomes" id="UP000785783"/>
    </source>
</evidence>
<dbReference type="Proteomes" id="UP000785783">
    <property type="component" value="Unassembled WGS sequence"/>
</dbReference>
<organism evidence="2 3">
    <name type="scientific">PS1 clade bacterium</name>
    <dbReference type="NCBI Taxonomy" id="2175152"/>
    <lineage>
        <taxon>Bacteria</taxon>
        <taxon>Pseudomonadati</taxon>
        <taxon>Pseudomonadota</taxon>
        <taxon>Alphaproteobacteria</taxon>
        <taxon>PS1 clade</taxon>
    </lineage>
</organism>
<reference evidence="2" key="1">
    <citation type="submission" date="2020-10" db="EMBL/GenBank/DDBJ databases">
        <title>Microbiome of the Black Sea water column analyzed by genome centric metagenomics.</title>
        <authorList>
            <person name="Cabello-Yeves P.J."/>
            <person name="Callieri C."/>
            <person name="Picazo A."/>
            <person name="Mehrshad M."/>
            <person name="Haro-Moreno J.M."/>
            <person name="Roda-Garcia J."/>
            <person name="Dzembekova N."/>
            <person name="Slabakova V."/>
            <person name="Slabakova N."/>
            <person name="Moncheva S."/>
            <person name="Rodriguez-Valera F."/>
        </authorList>
    </citation>
    <scope>NUCLEOTIDE SEQUENCE</scope>
    <source>
        <strain evidence="2">BS307-5m-G5</strain>
    </source>
</reference>
<accession>A0A937L6N7</accession>
<name>A0A937L6N7_9PROT</name>